<reference evidence="24" key="1">
    <citation type="journal article" date="2020" name="Microbiol. Resour. Announc.">
        <title>Draft Genome Sequences of Thiorhodococcus mannitoliphagus and Thiorhodococcus minor, Purple Sulfur Photosynthetic Bacteria in the Gammaproteobacterial Family Chromatiaceae.</title>
        <authorList>
            <person name="Aviles F.A."/>
            <person name="Meyer T.E."/>
            <person name="Kyndt J.A."/>
        </authorList>
    </citation>
    <scope>NUCLEOTIDE SEQUENCE [LARGE SCALE GENOMIC DNA]</scope>
    <source>
        <strain evidence="24">DSM 18266</strain>
    </source>
</reference>
<evidence type="ECO:0000256" key="13">
    <source>
        <dbReference type="ARBA" id="ARBA00022960"/>
    </source>
</evidence>
<keyword evidence="8 18" id="KW-0436">Ligase</keyword>
<dbReference type="GO" id="GO:0005829">
    <property type="term" value="C:cytosol"/>
    <property type="evidence" value="ECO:0007669"/>
    <property type="project" value="TreeGrafter"/>
</dbReference>
<evidence type="ECO:0000256" key="10">
    <source>
        <dbReference type="ARBA" id="ARBA00022741"/>
    </source>
</evidence>
<keyword evidence="12 20" id="KW-0460">Magnesium</keyword>
<comment type="subcellular location">
    <subcellularLocation>
        <location evidence="3 18">Cytoplasm</location>
    </subcellularLocation>
</comment>
<dbReference type="Gene3D" id="3.30.470.20">
    <property type="entry name" value="ATP-grasp fold, B domain"/>
    <property type="match status" value="1"/>
</dbReference>
<dbReference type="NCBIfam" id="NF002378">
    <property type="entry name" value="PRK01372.1"/>
    <property type="match status" value="1"/>
</dbReference>
<dbReference type="InterPro" id="IPR005905">
    <property type="entry name" value="D_ala_D_ala"/>
</dbReference>
<dbReference type="GO" id="GO:0046872">
    <property type="term" value="F:metal ion binding"/>
    <property type="evidence" value="ECO:0007669"/>
    <property type="project" value="UniProtKB-KW"/>
</dbReference>
<dbReference type="Pfam" id="PF01820">
    <property type="entry name" value="Dala_Dala_lig_N"/>
    <property type="match status" value="1"/>
</dbReference>
<dbReference type="GO" id="GO:0008716">
    <property type="term" value="F:D-alanine-D-alanine ligase activity"/>
    <property type="evidence" value="ECO:0007669"/>
    <property type="project" value="UniProtKB-UniRule"/>
</dbReference>
<dbReference type="HAMAP" id="MF_00047">
    <property type="entry name" value="Dala_Dala_lig"/>
    <property type="match status" value="1"/>
</dbReference>
<keyword evidence="13 18" id="KW-0133">Cell shape</keyword>
<keyword evidence="10 21" id="KW-0547">Nucleotide-binding</keyword>
<evidence type="ECO:0000313" key="23">
    <source>
        <dbReference type="EMBL" id="NEX18875.1"/>
    </source>
</evidence>
<dbReference type="RefSeq" id="WP_164651756.1">
    <property type="nucleotide sequence ID" value="NZ_JAAIJR010000002.1"/>
</dbReference>
<dbReference type="InterPro" id="IPR011127">
    <property type="entry name" value="Dala_Dala_lig_N"/>
</dbReference>
<evidence type="ECO:0000256" key="17">
    <source>
        <dbReference type="ARBA" id="ARBA00047614"/>
    </source>
</evidence>
<dbReference type="FunFam" id="3.30.470.20:FF:000008">
    <property type="entry name" value="D-alanine--D-alanine ligase"/>
    <property type="match status" value="1"/>
</dbReference>
<dbReference type="EC" id="6.3.2.4" evidence="6 18"/>
<dbReference type="PROSITE" id="PS00843">
    <property type="entry name" value="DALA_DALA_LIGASE_1"/>
    <property type="match status" value="1"/>
</dbReference>
<evidence type="ECO:0000256" key="21">
    <source>
        <dbReference type="PROSITE-ProRule" id="PRU00409"/>
    </source>
</evidence>
<dbReference type="NCBIfam" id="TIGR01205">
    <property type="entry name" value="D_ala_D_alaTIGR"/>
    <property type="match status" value="1"/>
</dbReference>
<feature type="active site" evidence="19">
    <location>
        <position position="283"/>
    </location>
</feature>
<accession>A0A6P1DT44</accession>
<evidence type="ECO:0000313" key="24">
    <source>
        <dbReference type="Proteomes" id="UP000471640"/>
    </source>
</evidence>
<evidence type="ECO:0000256" key="5">
    <source>
        <dbReference type="ARBA" id="ARBA00010871"/>
    </source>
</evidence>
<dbReference type="Gene3D" id="3.30.1490.20">
    <property type="entry name" value="ATP-grasp fold, A domain"/>
    <property type="match status" value="1"/>
</dbReference>
<dbReference type="GO" id="GO:0071555">
    <property type="term" value="P:cell wall organization"/>
    <property type="evidence" value="ECO:0007669"/>
    <property type="project" value="UniProtKB-KW"/>
</dbReference>
<keyword evidence="14 18" id="KW-0573">Peptidoglycan synthesis</keyword>
<feature type="active site" evidence="19">
    <location>
        <position position="25"/>
    </location>
</feature>
<evidence type="ECO:0000256" key="15">
    <source>
        <dbReference type="ARBA" id="ARBA00023211"/>
    </source>
</evidence>
<dbReference type="PROSITE" id="PS00844">
    <property type="entry name" value="DALA_DALA_LIGASE_2"/>
    <property type="match status" value="1"/>
</dbReference>
<dbReference type="PIRSF" id="PIRSF039102">
    <property type="entry name" value="Ddl/VanB"/>
    <property type="match status" value="1"/>
</dbReference>
<dbReference type="FunFam" id="3.40.50.20:FF:000013">
    <property type="entry name" value="D-alanine--D-alanine ligase"/>
    <property type="match status" value="1"/>
</dbReference>
<evidence type="ECO:0000256" key="9">
    <source>
        <dbReference type="ARBA" id="ARBA00022723"/>
    </source>
</evidence>
<dbReference type="EMBL" id="JAAIJR010000002">
    <property type="protein sequence ID" value="NEX18875.1"/>
    <property type="molecule type" value="Genomic_DNA"/>
</dbReference>
<comment type="pathway">
    <text evidence="4 18">Cell wall biogenesis; peptidoglycan biosynthesis.</text>
</comment>
<evidence type="ECO:0000256" key="4">
    <source>
        <dbReference type="ARBA" id="ARBA00004752"/>
    </source>
</evidence>
<comment type="catalytic activity">
    <reaction evidence="17 18">
        <text>2 D-alanine + ATP = D-alanyl-D-alanine + ADP + phosphate + H(+)</text>
        <dbReference type="Rhea" id="RHEA:11224"/>
        <dbReference type="ChEBI" id="CHEBI:15378"/>
        <dbReference type="ChEBI" id="CHEBI:30616"/>
        <dbReference type="ChEBI" id="CHEBI:43474"/>
        <dbReference type="ChEBI" id="CHEBI:57416"/>
        <dbReference type="ChEBI" id="CHEBI:57822"/>
        <dbReference type="ChEBI" id="CHEBI:456216"/>
        <dbReference type="EC" id="6.3.2.4"/>
    </reaction>
</comment>
<feature type="domain" description="ATP-grasp" evidence="22">
    <location>
        <begin position="111"/>
        <end position="305"/>
    </location>
</feature>
<sequence length="308" mass="32932">MTIETAEQARRLGKVAVLLGGRAAEREVSLKSGTAVLEALLRCGVSAQPLDPAEHGLETLISEGFDRAFIVLHGRGGEDGQIQGALETMGIPYTGSGVMGSAIGMDKFRTKLVWTGAGLPTADSVVLKVPEDLAAAEALGFPLMIKPVHEGSSIGMARVETADGLEQAWRAAAEFDALVLAERWIQGAELTCAVLGREALPMIRLETPNSFYDYDAKYQAATTRYHCPSGLDESLEQKLRQLAVDAFEVVGASGWGRVDMMLDASDRPYLLEVNTVPGMTDHSLVPMAARAAGIDFDALVMRILETSL</sequence>
<feature type="binding site" evidence="20">
    <location>
        <position position="259"/>
    </location>
    <ligand>
        <name>Mg(2+)</name>
        <dbReference type="ChEBI" id="CHEBI:18420"/>
        <label>1</label>
    </ligand>
</feature>
<dbReference type="InterPro" id="IPR000291">
    <property type="entry name" value="D-Ala_lig_Van_CS"/>
</dbReference>
<dbReference type="InterPro" id="IPR011761">
    <property type="entry name" value="ATP-grasp"/>
</dbReference>
<evidence type="ECO:0000256" key="6">
    <source>
        <dbReference type="ARBA" id="ARBA00012216"/>
    </source>
</evidence>
<proteinExistence type="inferred from homology"/>
<dbReference type="GO" id="GO:0005524">
    <property type="term" value="F:ATP binding"/>
    <property type="evidence" value="ECO:0007669"/>
    <property type="project" value="UniProtKB-UniRule"/>
</dbReference>
<name>A0A6P1DT44_9GAMM</name>
<dbReference type="Gene3D" id="3.40.50.20">
    <property type="match status" value="1"/>
</dbReference>
<evidence type="ECO:0000256" key="1">
    <source>
        <dbReference type="ARBA" id="ARBA00001936"/>
    </source>
</evidence>
<evidence type="ECO:0000256" key="19">
    <source>
        <dbReference type="PIRSR" id="PIRSR039102-1"/>
    </source>
</evidence>
<dbReference type="UniPathway" id="UPA00219"/>
<evidence type="ECO:0000256" key="16">
    <source>
        <dbReference type="ARBA" id="ARBA00023316"/>
    </source>
</evidence>
<evidence type="ECO:0000256" key="8">
    <source>
        <dbReference type="ARBA" id="ARBA00022598"/>
    </source>
</evidence>
<evidence type="ECO:0000256" key="7">
    <source>
        <dbReference type="ARBA" id="ARBA00022490"/>
    </source>
</evidence>
<keyword evidence="15 20" id="KW-0464">Manganese</keyword>
<organism evidence="23 24">
    <name type="scientific">Thiorhodococcus mannitoliphagus</name>
    <dbReference type="NCBI Taxonomy" id="329406"/>
    <lineage>
        <taxon>Bacteria</taxon>
        <taxon>Pseudomonadati</taxon>
        <taxon>Pseudomonadota</taxon>
        <taxon>Gammaproteobacteria</taxon>
        <taxon>Chromatiales</taxon>
        <taxon>Chromatiaceae</taxon>
        <taxon>Thiorhodococcus</taxon>
    </lineage>
</organism>
<dbReference type="InterPro" id="IPR013815">
    <property type="entry name" value="ATP_grasp_subdomain_1"/>
</dbReference>
<protein>
    <recommendedName>
        <fullName evidence="6 18">D-alanine--D-alanine ligase</fullName>
        <ecNumber evidence="6 18">6.3.2.4</ecNumber>
    </recommendedName>
    <alternativeName>
        <fullName evidence="18">D-Ala-D-Ala ligase</fullName>
    </alternativeName>
    <alternativeName>
        <fullName evidence="18">D-alanylalanine synthetase</fullName>
    </alternativeName>
</protein>
<dbReference type="PROSITE" id="PS50975">
    <property type="entry name" value="ATP_GRASP"/>
    <property type="match status" value="1"/>
</dbReference>
<comment type="cofactor">
    <cofactor evidence="20">
        <name>Mg(2+)</name>
        <dbReference type="ChEBI" id="CHEBI:18420"/>
    </cofactor>
    <cofactor evidence="20">
        <name>Mn(2+)</name>
        <dbReference type="ChEBI" id="CHEBI:29035"/>
    </cofactor>
    <text evidence="20">Binds 2 magnesium or manganese ions per subunit.</text>
</comment>
<feature type="binding site" evidence="20">
    <location>
        <position position="272"/>
    </location>
    <ligand>
        <name>Mg(2+)</name>
        <dbReference type="ChEBI" id="CHEBI:18420"/>
        <label>2</label>
    </ligand>
</feature>
<gene>
    <name evidence="18" type="primary">ddl</name>
    <name evidence="23" type="ORF">G3480_00820</name>
</gene>
<dbReference type="PANTHER" id="PTHR23132:SF23">
    <property type="entry name" value="D-ALANINE--D-ALANINE LIGASE B"/>
    <property type="match status" value="1"/>
</dbReference>
<feature type="active site" evidence="19">
    <location>
        <position position="152"/>
    </location>
</feature>
<evidence type="ECO:0000256" key="14">
    <source>
        <dbReference type="ARBA" id="ARBA00022984"/>
    </source>
</evidence>
<evidence type="ECO:0000259" key="22">
    <source>
        <dbReference type="PROSITE" id="PS50975"/>
    </source>
</evidence>
<comment type="caution">
    <text evidence="23">The sequence shown here is derived from an EMBL/GenBank/DDBJ whole genome shotgun (WGS) entry which is preliminary data.</text>
</comment>
<dbReference type="Proteomes" id="UP000471640">
    <property type="component" value="Unassembled WGS sequence"/>
</dbReference>
<comment type="function">
    <text evidence="2 18">Cell wall formation.</text>
</comment>
<dbReference type="GO" id="GO:0008360">
    <property type="term" value="P:regulation of cell shape"/>
    <property type="evidence" value="ECO:0007669"/>
    <property type="project" value="UniProtKB-KW"/>
</dbReference>
<comment type="similarity">
    <text evidence="5 18">Belongs to the D-alanine--D-alanine ligase family.</text>
</comment>
<keyword evidence="7 18" id="KW-0963">Cytoplasm</keyword>
<dbReference type="SUPFAM" id="SSF56059">
    <property type="entry name" value="Glutathione synthetase ATP-binding domain-like"/>
    <property type="match status" value="1"/>
</dbReference>
<dbReference type="InterPro" id="IPR011095">
    <property type="entry name" value="Dala_Dala_lig_C"/>
</dbReference>
<dbReference type="SUPFAM" id="SSF52440">
    <property type="entry name" value="PreATP-grasp domain"/>
    <property type="match status" value="1"/>
</dbReference>
<dbReference type="Pfam" id="PF07478">
    <property type="entry name" value="Dala_Dala_lig_C"/>
    <property type="match status" value="1"/>
</dbReference>
<evidence type="ECO:0000256" key="11">
    <source>
        <dbReference type="ARBA" id="ARBA00022840"/>
    </source>
</evidence>
<evidence type="ECO:0000256" key="12">
    <source>
        <dbReference type="ARBA" id="ARBA00022842"/>
    </source>
</evidence>
<keyword evidence="11 21" id="KW-0067">ATP-binding</keyword>
<evidence type="ECO:0000256" key="2">
    <source>
        <dbReference type="ARBA" id="ARBA00003921"/>
    </source>
</evidence>
<evidence type="ECO:0000256" key="20">
    <source>
        <dbReference type="PIRSR" id="PIRSR039102-3"/>
    </source>
</evidence>
<dbReference type="GO" id="GO:0009252">
    <property type="term" value="P:peptidoglycan biosynthetic process"/>
    <property type="evidence" value="ECO:0007669"/>
    <property type="project" value="UniProtKB-UniRule"/>
</dbReference>
<evidence type="ECO:0000256" key="18">
    <source>
        <dbReference type="HAMAP-Rule" id="MF_00047"/>
    </source>
</evidence>
<dbReference type="PANTHER" id="PTHR23132">
    <property type="entry name" value="D-ALANINE--D-ALANINE LIGASE"/>
    <property type="match status" value="1"/>
</dbReference>
<feature type="binding site" evidence="20">
    <location>
        <position position="274"/>
    </location>
    <ligand>
        <name>Mg(2+)</name>
        <dbReference type="ChEBI" id="CHEBI:18420"/>
        <label>2</label>
    </ligand>
</feature>
<dbReference type="InterPro" id="IPR016185">
    <property type="entry name" value="PreATP-grasp_dom_sf"/>
</dbReference>
<feature type="binding site" evidence="20">
    <location>
        <position position="272"/>
    </location>
    <ligand>
        <name>Mg(2+)</name>
        <dbReference type="ChEBI" id="CHEBI:18420"/>
        <label>1</label>
    </ligand>
</feature>
<evidence type="ECO:0000256" key="3">
    <source>
        <dbReference type="ARBA" id="ARBA00004496"/>
    </source>
</evidence>
<keyword evidence="9 20" id="KW-0479">Metal-binding</keyword>
<dbReference type="AlphaFoldDB" id="A0A6P1DT44"/>
<reference evidence="23 24" key="2">
    <citation type="submission" date="2020-02" db="EMBL/GenBank/DDBJ databases">
        <title>Genome sequences of Thiorhodococcus mannitoliphagus and Thiorhodococcus minor, purple sulfur photosynthetic bacteria in the gammaproteobacterial family, Chromatiaceae.</title>
        <authorList>
            <person name="Aviles F.A."/>
            <person name="Meyer T.E."/>
            <person name="Kyndt J.A."/>
        </authorList>
    </citation>
    <scope>NUCLEOTIDE SEQUENCE [LARGE SCALE GENOMIC DNA]</scope>
    <source>
        <strain evidence="23 24">DSM 18266</strain>
    </source>
</reference>
<comment type="cofactor">
    <cofactor evidence="1">
        <name>Mn(2+)</name>
        <dbReference type="ChEBI" id="CHEBI:29035"/>
    </cofactor>
</comment>
<keyword evidence="24" id="KW-1185">Reference proteome</keyword>
<keyword evidence="16 18" id="KW-0961">Cell wall biogenesis/degradation</keyword>